<dbReference type="SUPFAM" id="SSF52540">
    <property type="entry name" value="P-loop containing nucleoside triphosphate hydrolases"/>
    <property type="match status" value="1"/>
</dbReference>
<protein>
    <recommendedName>
        <fullName evidence="3">Sulfotransferase family protein</fullName>
    </recommendedName>
</protein>
<keyword evidence="2" id="KW-1185">Reference proteome</keyword>
<dbReference type="OrthoDB" id="9816424at2"/>
<evidence type="ECO:0000313" key="2">
    <source>
        <dbReference type="Proteomes" id="UP000321907"/>
    </source>
</evidence>
<organism evidence="1 2">
    <name type="scientific">Neolewinella aurantiaca</name>
    <dbReference type="NCBI Taxonomy" id="2602767"/>
    <lineage>
        <taxon>Bacteria</taxon>
        <taxon>Pseudomonadati</taxon>
        <taxon>Bacteroidota</taxon>
        <taxon>Saprospiria</taxon>
        <taxon>Saprospirales</taxon>
        <taxon>Lewinellaceae</taxon>
        <taxon>Neolewinella</taxon>
    </lineage>
</organism>
<comment type="caution">
    <text evidence="1">The sequence shown here is derived from an EMBL/GenBank/DDBJ whole genome shotgun (WGS) entry which is preliminary data.</text>
</comment>
<name>A0A5C7FSC6_9BACT</name>
<evidence type="ECO:0000313" key="1">
    <source>
        <dbReference type="EMBL" id="TXF90948.1"/>
    </source>
</evidence>
<dbReference type="EMBL" id="VOXD01000004">
    <property type="protein sequence ID" value="TXF90948.1"/>
    <property type="molecule type" value="Genomic_DNA"/>
</dbReference>
<dbReference type="InterPro" id="IPR027417">
    <property type="entry name" value="P-loop_NTPase"/>
</dbReference>
<accession>A0A5C7FSC6</accession>
<reference evidence="1 2" key="1">
    <citation type="submission" date="2019-08" db="EMBL/GenBank/DDBJ databases">
        <title>Lewinella sp. strain SSH13 Genome sequencing and assembly.</title>
        <authorList>
            <person name="Kim I."/>
        </authorList>
    </citation>
    <scope>NUCLEOTIDE SEQUENCE [LARGE SCALE GENOMIC DNA]</scope>
    <source>
        <strain evidence="1 2">SSH13</strain>
    </source>
</reference>
<evidence type="ECO:0008006" key="3">
    <source>
        <dbReference type="Google" id="ProtNLM"/>
    </source>
</evidence>
<sequence length="269" mass="31910">MMRNKVLMLLGMHRSGTSLMGQWLANCGLHLGEEMLGKSASNKFGHFEDRDFLEFHRALLAHNNLDYDVGEKMSIEIPTEFEVEAEKLIEAKNNENGQWGWKEPRTCLFLDFWDEKIPGAKSLVIYRDYENVVDSLLRRYFHKYDHRRNFILKFWHRRKVRRSLNDLANHFLRVWINYNEHLISYVIRKQAGEDYLLISHSDFLEKSDIIVRKLVQDWGFQLDLVGIESVYKARELSKGARFDVNYKKQNVDDAKRVLNKLSQLRTLGQ</sequence>
<dbReference type="Proteomes" id="UP000321907">
    <property type="component" value="Unassembled WGS sequence"/>
</dbReference>
<gene>
    <name evidence="1" type="ORF">FUA23_03875</name>
</gene>
<proteinExistence type="predicted"/>
<dbReference type="Gene3D" id="3.40.50.300">
    <property type="entry name" value="P-loop containing nucleotide triphosphate hydrolases"/>
    <property type="match status" value="1"/>
</dbReference>
<dbReference type="AlphaFoldDB" id="A0A5C7FSC6"/>
<dbReference type="RefSeq" id="WP_147929406.1">
    <property type="nucleotide sequence ID" value="NZ_VOXD01000004.1"/>
</dbReference>